<dbReference type="AlphaFoldDB" id="A0A563U520"/>
<feature type="transmembrane region" description="Helical" evidence="1">
    <location>
        <begin position="14"/>
        <end position="32"/>
    </location>
</feature>
<comment type="caution">
    <text evidence="2">The sequence shown here is derived from an EMBL/GenBank/DDBJ whole genome shotgun (WGS) entry which is preliminary data.</text>
</comment>
<dbReference type="InterPro" id="IPR024294">
    <property type="entry name" value="DUF3810"/>
</dbReference>
<feature type="transmembrane region" description="Helical" evidence="1">
    <location>
        <begin position="67"/>
        <end position="88"/>
    </location>
</feature>
<accession>A0A563U520</accession>
<evidence type="ECO:0000256" key="1">
    <source>
        <dbReference type="SAM" id="Phobius"/>
    </source>
</evidence>
<feature type="transmembrane region" description="Helical" evidence="1">
    <location>
        <begin position="95"/>
        <end position="117"/>
    </location>
</feature>
<dbReference type="RefSeq" id="WP_146382708.1">
    <property type="nucleotide sequence ID" value="NZ_VOEJ01000007.1"/>
</dbReference>
<evidence type="ECO:0000313" key="2">
    <source>
        <dbReference type="EMBL" id="TWR26428.1"/>
    </source>
</evidence>
<keyword evidence="3" id="KW-1185">Reference proteome</keyword>
<proteinExistence type="predicted"/>
<sequence length="363" mass="41407">MRYPYLKKPVVKRVIAIVALYLLLQLLMLFARHPQAVEQYYSQGLYKGICLILHPVLNILPFSLGDIFYISVVCAFIYALFRVVVLLIKTQFKRAAGFFLGIVIAVQAGIIIFYLLWGLNYFRPSAATRLGLRDSTLNFEDLKAVTNQLIDSANTSRGRLTSADFKKGNDTIYQQAISAVKQLGSTSVSYHTYSPRIKPSLLTFITNYIGTSGYYNPFTTEAQLNYQMPVHTRPFVACHEMAHQMGYGPEDEANFVGYLAASRSADKLLQYSAYYQGLQECMYSLRAKDSVTYKAFKKKISPQVLADYKAERLYWLSYINKLNAISSVFYDNFLKANNQPEGMRRYNRMVALLMAEYKKEGTI</sequence>
<keyword evidence="1" id="KW-1133">Transmembrane helix</keyword>
<dbReference type="Pfam" id="PF12725">
    <property type="entry name" value="DUF3810"/>
    <property type="match status" value="1"/>
</dbReference>
<dbReference type="Proteomes" id="UP000320042">
    <property type="component" value="Unassembled WGS sequence"/>
</dbReference>
<protein>
    <submittedName>
        <fullName evidence="2">DUF3810 domain-containing protein</fullName>
    </submittedName>
</protein>
<dbReference type="EMBL" id="VOEJ01000007">
    <property type="protein sequence ID" value="TWR26428.1"/>
    <property type="molecule type" value="Genomic_DNA"/>
</dbReference>
<reference evidence="2 3" key="1">
    <citation type="submission" date="2019-07" db="EMBL/GenBank/DDBJ databases">
        <authorList>
            <person name="Kim J."/>
        </authorList>
    </citation>
    <scope>NUCLEOTIDE SEQUENCE [LARGE SCALE GENOMIC DNA]</scope>
    <source>
        <strain evidence="3">dk17</strain>
    </source>
</reference>
<keyword evidence="1" id="KW-0472">Membrane</keyword>
<keyword evidence="1" id="KW-0812">Transmembrane</keyword>
<name>A0A563U520_9SPHI</name>
<organism evidence="2 3">
    <name type="scientific">Mucilaginibacter pallidiroseus</name>
    <dbReference type="NCBI Taxonomy" id="2599295"/>
    <lineage>
        <taxon>Bacteria</taxon>
        <taxon>Pseudomonadati</taxon>
        <taxon>Bacteroidota</taxon>
        <taxon>Sphingobacteriia</taxon>
        <taxon>Sphingobacteriales</taxon>
        <taxon>Sphingobacteriaceae</taxon>
        <taxon>Mucilaginibacter</taxon>
    </lineage>
</organism>
<evidence type="ECO:0000313" key="3">
    <source>
        <dbReference type="Proteomes" id="UP000320042"/>
    </source>
</evidence>
<dbReference type="OrthoDB" id="1048788at2"/>
<gene>
    <name evidence="2" type="ORF">FPZ43_14795</name>
</gene>